<sequence>MGIYRIAVITDIHGNIYALNAALNDIKSKSVDYIYCLGDMIGIGPYTNEVLDVLFELNNIEIITGNHDEAVLAILKKEPYPKSRVDVMPHHEWIGERIDDSHIPELEKLPRVINLTIYHHHLHFIHYPMQQKLRQAHISEDPFDVTGLPSPEKFSVINDLDDFSLVCFGHDHSNHQFKCKNTTFFNSGSLGCYNQPYARYGIIDIDKKDYHIWQQYVPYDLDTFVSELRKVSIPRKEIILSIYD</sequence>
<dbReference type="CDD" id="cd00838">
    <property type="entry name" value="MPP_superfamily"/>
    <property type="match status" value="1"/>
</dbReference>
<dbReference type="Proteomes" id="UP001145050">
    <property type="component" value="Unassembled WGS sequence"/>
</dbReference>
<dbReference type="SUPFAM" id="SSF56300">
    <property type="entry name" value="Metallo-dependent phosphatases"/>
    <property type="match status" value="1"/>
</dbReference>
<proteinExistence type="inferred from homology"/>
<dbReference type="PANTHER" id="PTHR42850">
    <property type="entry name" value="METALLOPHOSPHOESTERASE"/>
    <property type="match status" value="1"/>
</dbReference>
<gene>
    <name evidence="3" type="ORF">NC797_03945</name>
</gene>
<dbReference type="InterPro" id="IPR024654">
    <property type="entry name" value="Calcineurin-like_PHP_lpxH"/>
</dbReference>
<dbReference type="GO" id="GO:0005737">
    <property type="term" value="C:cytoplasm"/>
    <property type="evidence" value="ECO:0007669"/>
    <property type="project" value="TreeGrafter"/>
</dbReference>
<accession>A0A9X3WUJ6</accession>
<dbReference type="AlphaFoldDB" id="A0A9X3WUJ6"/>
<dbReference type="InterPro" id="IPR050126">
    <property type="entry name" value="Ap4A_hydrolase"/>
</dbReference>
<dbReference type="EMBL" id="JAMQKB010000002">
    <property type="protein sequence ID" value="MDC3423659.1"/>
    <property type="molecule type" value="Genomic_DNA"/>
</dbReference>
<comment type="caution">
    <text evidence="3">The sequence shown here is derived from an EMBL/GenBank/DDBJ whole genome shotgun (WGS) entry which is preliminary data.</text>
</comment>
<evidence type="ECO:0000259" key="2">
    <source>
        <dbReference type="Pfam" id="PF12850"/>
    </source>
</evidence>
<dbReference type="PIRSF" id="PIRSF000883">
    <property type="entry name" value="Pesterase_MJ0912"/>
    <property type="match status" value="1"/>
</dbReference>
<dbReference type="Pfam" id="PF12850">
    <property type="entry name" value="Metallophos_2"/>
    <property type="match status" value="1"/>
</dbReference>
<evidence type="ECO:0000256" key="1">
    <source>
        <dbReference type="ARBA" id="ARBA00008950"/>
    </source>
</evidence>
<organism evidence="3 4">
    <name type="scientific">Terrihalobacillus insolitus</name>
    <dbReference type="NCBI Taxonomy" id="2950438"/>
    <lineage>
        <taxon>Bacteria</taxon>
        <taxon>Bacillati</taxon>
        <taxon>Bacillota</taxon>
        <taxon>Bacilli</taxon>
        <taxon>Bacillales</taxon>
        <taxon>Bacillaceae</taxon>
        <taxon>Terrihalobacillus</taxon>
    </lineage>
</organism>
<evidence type="ECO:0000313" key="3">
    <source>
        <dbReference type="EMBL" id="MDC3423659.1"/>
    </source>
</evidence>
<dbReference type="PANTHER" id="PTHR42850:SF2">
    <property type="entry name" value="BLL5683 PROTEIN"/>
    <property type="match status" value="1"/>
</dbReference>
<keyword evidence="4" id="KW-1185">Reference proteome</keyword>
<feature type="domain" description="Calcineurin-like phosphoesterase" evidence="2">
    <location>
        <begin position="5"/>
        <end position="207"/>
    </location>
</feature>
<dbReference type="RefSeq" id="WP_272435402.1">
    <property type="nucleotide sequence ID" value="NZ_JAMQKB010000002.1"/>
</dbReference>
<dbReference type="InterPro" id="IPR011152">
    <property type="entry name" value="Pesterase_MJ0912"/>
</dbReference>
<reference evidence="3" key="1">
    <citation type="submission" date="2022-06" db="EMBL/GenBank/DDBJ databases">
        <title>Aquibacillus sp. a new bacterium isolated from soil saline samples.</title>
        <authorList>
            <person name="Galisteo C."/>
            <person name="De La Haba R."/>
            <person name="Sanchez-Porro C."/>
            <person name="Ventosa A."/>
        </authorList>
    </citation>
    <scope>NUCLEOTIDE SEQUENCE</scope>
    <source>
        <strain evidence="3">3ASR75-11</strain>
    </source>
</reference>
<comment type="similarity">
    <text evidence="1">Belongs to the metallophosphoesterase superfamily. YfcE family.</text>
</comment>
<evidence type="ECO:0000313" key="4">
    <source>
        <dbReference type="Proteomes" id="UP001145050"/>
    </source>
</evidence>
<dbReference type="GO" id="GO:0016791">
    <property type="term" value="F:phosphatase activity"/>
    <property type="evidence" value="ECO:0007669"/>
    <property type="project" value="TreeGrafter"/>
</dbReference>
<dbReference type="InterPro" id="IPR029052">
    <property type="entry name" value="Metallo-depent_PP-like"/>
</dbReference>
<name>A0A9X3WUJ6_9BACI</name>
<dbReference type="Gene3D" id="3.60.21.10">
    <property type="match status" value="1"/>
</dbReference>
<protein>
    <submittedName>
        <fullName evidence="3">Metallophosphatase family protein</fullName>
    </submittedName>
</protein>